<keyword evidence="2" id="KW-1185">Reference proteome</keyword>
<proteinExistence type="predicted"/>
<gene>
    <name evidence="1" type="ORF">CRP01_04485</name>
</gene>
<dbReference type="RefSeq" id="WP_099148814.1">
    <property type="nucleotide sequence ID" value="NZ_PDUD01000005.1"/>
</dbReference>
<name>A0A2D0NH10_FLAN2</name>
<organism evidence="1 2">
    <name type="scientific">Flavilitoribacter nigricans (strain ATCC 23147 / DSM 23189 / NBRC 102662 / NCIMB 1420 / SS-2)</name>
    <name type="common">Lewinella nigricans</name>
    <dbReference type="NCBI Taxonomy" id="1122177"/>
    <lineage>
        <taxon>Bacteria</taxon>
        <taxon>Pseudomonadati</taxon>
        <taxon>Bacteroidota</taxon>
        <taxon>Saprospiria</taxon>
        <taxon>Saprospirales</taxon>
        <taxon>Lewinellaceae</taxon>
        <taxon>Flavilitoribacter</taxon>
    </lineage>
</organism>
<dbReference type="AlphaFoldDB" id="A0A2D0NH10"/>
<dbReference type="EMBL" id="PDUD01000005">
    <property type="protein sequence ID" value="PHN07782.1"/>
    <property type="molecule type" value="Genomic_DNA"/>
</dbReference>
<evidence type="ECO:0000313" key="1">
    <source>
        <dbReference type="EMBL" id="PHN07782.1"/>
    </source>
</evidence>
<protein>
    <submittedName>
        <fullName evidence="1">Uncharacterized protein</fullName>
    </submittedName>
</protein>
<reference evidence="1 2" key="1">
    <citation type="submission" date="2017-10" db="EMBL/GenBank/DDBJ databases">
        <title>The draft genome sequence of Lewinella nigricans NBRC 102662.</title>
        <authorList>
            <person name="Wang K."/>
        </authorList>
    </citation>
    <scope>NUCLEOTIDE SEQUENCE [LARGE SCALE GENOMIC DNA]</scope>
    <source>
        <strain evidence="1 2">NBRC 102662</strain>
    </source>
</reference>
<accession>A0A2D0NH10</accession>
<sequence>MKPSHLIIILSSTIACTKPDITTLPPEPPNKADTTDTLTFTGYYQPEDCRLFINARITATGELVPDDTVEPQSCREAASPFSVEIFRFPNFLGPDHRGLRFSLNQHRLLANYQFLPEGFKLDSFLVSERKIYTFASPGHQHLQVFFPDTMLTTPVRQQQHRFSFQLVRGGGGAPQFTLLEGTYDSTLDLVNFQNLPDLPAPGSLSFSMLIDSASSSVRIRSIYHLLTEDFALWSDKEDCEDLQNWDLQLIPATGYTMLEAKVDPPFLKCSIQEEAFNFRIALLR</sequence>
<dbReference type="Proteomes" id="UP000223913">
    <property type="component" value="Unassembled WGS sequence"/>
</dbReference>
<comment type="caution">
    <text evidence="1">The sequence shown here is derived from an EMBL/GenBank/DDBJ whole genome shotgun (WGS) entry which is preliminary data.</text>
</comment>
<dbReference type="PROSITE" id="PS51257">
    <property type="entry name" value="PROKAR_LIPOPROTEIN"/>
    <property type="match status" value="1"/>
</dbReference>
<evidence type="ECO:0000313" key="2">
    <source>
        <dbReference type="Proteomes" id="UP000223913"/>
    </source>
</evidence>